<dbReference type="PANTHER" id="PTHR43104">
    <property type="entry name" value="L-2-HYDROXYGLUTARATE DEHYDROGENASE, MITOCHONDRIAL"/>
    <property type="match status" value="1"/>
</dbReference>
<organism evidence="7 8">
    <name type="scientific">Halolamina pelagica</name>
    <dbReference type="NCBI Taxonomy" id="699431"/>
    <lineage>
        <taxon>Archaea</taxon>
        <taxon>Methanobacteriati</taxon>
        <taxon>Methanobacteriota</taxon>
        <taxon>Stenosarchaea group</taxon>
        <taxon>Halobacteria</taxon>
        <taxon>Halobacteriales</taxon>
        <taxon>Haloferacaceae</taxon>
    </lineage>
</organism>
<dbReference type="PANTHER" id="PTHR43104:SF2">
    <property type="entry name" value="L-2-HYDROXYGLUTARATE DEHYDROGENASE, MITOCHONDRIAL"/>
    <property type="match status" value="1"/>
</dbReference>
<feature type="domain" description="FAD dependent oxidoreductase" evidence="6">
    <location>
        <begin position="14"/>
        <end position="403"/>
    </location>
</feature>
<dbReference type="EMBL" id="LGUC01000001">
    <property type="protein sequence ID" value="KPN31237.1"/>
    <property type="molecule type" value="Genomic_DNA"/>
</dbReference>
<dbReference type="Gene3D" id="3.30.9.10">
    <property type="entry name" value="D-Amino Acid Oxidase, subunit A, domain 2"/>
    <property type="match status" value="1"/>
</dbReference>
<dbReference type="InterPro" id="IPR006076">
    <property type="entry name" value="FAD-dep_OxRdtase"/>
</dbReference>
<dbReference type="Pfam" id="PF01266">
    <property type="entry name" value="DAO"/>
    <property type="match status" value="1"/>
</dbReference>
<evidence type="ECO:0000256" key="3">
    <source>
        <dbReference type="ARBA" id="ARBA00022827"/>
    </source>
</evidence>
<evidence type="ECO:0000256" key="1">
    <source>
        <dbReference type="ARBA" id="ARBA00001974"/>
    </source>
</evidence>
<evidence type="ECO:0000313" key="7">
    <source>
        <dbReference type="EMBL" id="KPN31237.1"/>
    </source>
</evidence>
<dbReference type="PATRIC" id="fig|699431.3.peg.2031"/>
<keyword evidence="8" id="KW-1185">Reference proteome</keyword>
<evidence type="ECO:0000256" key="5">
    <source>
        <dbReference type="ARBA" id="ARBA00037941"/>
    </source>
</evidence>
<dbReference type="STRING" id="699431.SY89_01980"/>
<comment type="caution">
    <text evidence="7">The sequence shown here is derived from an EMBL/GenBank/DDBJ whole genome shotgun (WGS) entry which is preliminary data.</text>
</comment>
<keyword evidence="4" id="KW-0560">Oxidoreductase</keyword>
<dbReference type="Gene3D" id="3.50.50.60">
    <property type="entry name" value="FAD/NAD(P)-binding domain"/>
    <property type="match status" value="1"/>
</dbReference>
<accession>A0A0P7HCI1</accession>
<sequence>MRTLSLATAMMRHDVAIVGGGCVGLSVAKHLAAATDLDVAVLEKEHHLASHQSGRNSGVLHPGFNYPPGSKKARFATEGTARMKEYCDAHDIPCEEWGVLVVAKNDDEARRLDELADQADANGVAYERLDSQAAIREHEPYAEGQAALYAPEAASVDAEQYVYALAKEVRELGVTLYTGYEVQQLTRTPAGYRLETSNGQFDVSMLVNAAGLHADTLAHQVGVGEEYQVVPFRGEYYEVRPERAELCETMIYPTPDPELPFLGVHYTRRADGKVIVGPNAVLAFGREAYENTDLNPAELFETLTYEGFRKLLTSRKMLGVAWDELNKSYRKSKFVEASQRLVPDVRGEDLNKSYAGIRAQLVSDDGELVKDPLFVERDDAVHVLNAVSPGMTSSLPFGEHIAETIADKHDA</sequence>
<proteinExistence type="inferred from homology"/>
<dbReference type="SUPFAM" id="SSF51905">
    <property type="entry name" value="FAD/NAD(P)-binding domain"/>
    <property type="match status" value="1"/>
</dbReference>
<dbReference type="GO" id="GO:0047545">
    <property type="term" value="F:(S)-2-hydroxyglutarate dehydrogenase activity"/>
    <property type="evidence" value="ECO:0007669"/>
    <property type="project" value="TreeGrafter"/>
</dbReference>
<protein>
    <submittedName>
        <fullName evidence="7">Hydroxyglutarate oxidase</fullName>
    </submittedName>
</protein>
<keyword evidence="3" id="KW-0274">FAD</keyword>
<evidence type="ECO:0000259" key="6">
    <source>
        <dbReference type="Pfam" id="PF01266"/>
    </source>
</evidence>
<dbReference type="Proteomes" id="UP000050535">
    <property type="component" value="Unassembled WGS sequence"/>
</dbReference>
<gene>
    <name evidence="7" type="ORF">SY89_01980</name>
</gene>
<evidence type="ECO:0000256" key="2">
    <source>
        <dbReference type="ARBA" id="ARBA00022630"/>
    </source>
</evidence>
<dbReference type="AlphaFoldDB" id="A0A0P7HCI1"/>
<dbReference type="NCBIfam" id="NF008726">
    <property type="entry name" value="PRK11728.1"/>
    <property type="match status" value="1"/>
</dbReference>
<dbReference type="InterPro" id="IPR036188">
    <property type="entry name" value="FAD/NAD-bd_sf"/>
</dbReference>
<reference evidence="8" key="1">
    <citation type="submission" date="2013-11" db="EMBL/GenBank/DDBJ databases">
        <authorList>
            <person name="Hoang H.T."/>
            <person name="Killian M.L."/>
            <person name="Madson D.M."/>
            <person name="Arruda P.H.E."/>
            <person name="Sun D."/>
            <person name="Schwartz K.J."/>
            <person name="Yoon K."/>
        </authorList>
    </citation>
    <scope>NUCLEOTIDE SEQUENCE [LARGE SCALE GENOMIC DNA]</scope>
    <source>
        <strain evidence="8">CDK2</strain>
    </source>
</reference>
<evidence type="ECO:0000313" key="8">
    <source>
        <dbReference type="Proteomes" id="UP000050535"/>
    </source>
</evidence>
<keyword evidence="2" id="KW-0285">Flavoprotein</keyword>
<name>A0A0P7HCI1_9EURY</name>
<dbReference type="GO" id="GO:0005737">
    <property type="term" value="C:cytoplasm"/>
    <property type="evidence" value="ECO:0007669"/>
    <property type="project" value="TreeGrafter"/>
</dbReference>
<comment type="cofactor">
    <cofactor evidence="1">
        <name>FAD</name>
        <dbReference type="ChEBI" id="CHEBI:57692"/>
    </cofactor>
</comment>
<comment type="similarity">
    <text evidence="5">Belongs to the L2HGDH family.</text>
</comment>
<evidence type="ECO:0000256" key="4">
    <source>
        <dbReference type="ARBA" id="ARBA00023002"/>
    </source>
</evidence>